<organism evidence="5 6">
    <name type="scientific">Senna tora</name>
    <dbReference type="NCBI Taxonomy" id="362788"/>
    <lineage>
        <taxon>Eukaryota</taxon>
        <taxon>Viridiplantae</taxon>
        <taxon>Streptophyta</taxon>
        <taxon>Embryophyta</taxon>
        <taxon>Tracheophyta</taxon>
        <taxon>Spermatophyta</taxon>
        <taxon>Magnoliopsida</taxon>
        <taxon>eudicotyledons</taxon>
        <taxon>Gunneridae</taxon>
        <taxon>Pentapetalae</taxon>
        <taxon>rosids</taxon>
        <taxon>fabids</taxon>
        <taxon>Fabales</taxon>
        <taxon>Fabaceae</taxon>
        <taxon>Caesalpinioideae</taxon>
        <taxon>Cassia clade</taxon>
        <taxon>Senna</taxon>
    </lineage>
</organism>
<dbReference type="GO" id="GO:0032259">
    <property type="term" value="P:methylation"/>
    <property type="evidence" value="ECO:0007669"/>
    <property type="project" value="UniProtKB-KW"/>
</dbReference>
<evidence type="ECO:0000313" key="5">
    <source>
        <dbReference type="EMBL" id="KAF7809706.1"/>
    </source>
</evidence>
<dbReference type="AlphaFoldDB" id="A0A834W8R6"/>
<dbReference type="EMBL" id="JAAIUW010000011">
    <property type="protein sequence ID" value="KAF7809706.1"/>
    <property type="molecule type" value="Genomic_DNA"/>
</dbReference>
<reference evidence="5" key="1">
    <citation type="submission" date="2020-09" db="EMBL/GenBank/DDBJ databases">
        <title>Genome-Enabled Discovery of Anthraquinone Biosynthesis in Senna tora.</title>
        <authorList>
            <person name="Kang S.-H."/>
            <person name="Pandey R.P."/>
            <person name="Lee C.-M."/>
            <person name="Sim J.-S."/>
            <person name="Jeong J.-T."/>
            <person name="Choi B.-S."/>
            <person name="Jung M."/>
            <person name="Ginzburg D."/>
            <person name="Zhao K."/>
            <person name="Won S.Y."/>
            <person name="Oh T.-J."/>
            <person name="Yu Y."/>
            <person name="Kim N.-H."/>
            <person name="Lee O.R."/>
            <person name="Lee T.-H."/>
            <person name="Bashyal P."/>
            <person name="Kim T.-S."/>
            <person name="Lee W.-H."/>
            <person name="Kawkins C."/>
            <person name="Kim C.-K."/>
            <person name="Kim J.S."/>
            <person name="Ahn B.O."/>
            <person name="Rhee S.Y."/>
            <person name="Sohng J.K."/>
        </authorList>
    </citation>
    <scope>NUCLEOTIDE SEQUENCE</scope>
    <source>
        <tissue evidence="5">Leaf</tissue>
    </source>
</reference>
<protein>
    <submittedName>
        <fullName evidence="5">Salicylate carboxymethyltransferase-like</fullName>
    </submittedName>
</protein>
<dbReference type="GO" id="GO:0046872">
    <property type="term" value="F:metal ion binding"/>
    <property type="evidence" value="ECO:0007669"/>
    <property type="project" value="UniProtKB-KW"/>
</dbReference>
<keyword evidence="6" id="KW-1185">Reference proteome</keyword>
<dbReference type="OrthoDB" id="1872732at2759"/>
<evidence type="ECO:0000313" key="6">
    <source>
        <dbReference type="Proteomes" id="UP000634136"/>
    </source>
</evidence>
<dbReference type="Gene3D" id="1.10.1200.270">
    <property type="entry name" value="Methyltransferase, alpha-helical capping domain"/>
    <property type="match status" value="1"/>
</dbReference>
<evidence type="ECO:0000256" key="1">
    <source>
        <dbReference type="ARBA" id="ARBA00022603"/>
    </source>
</evidence>
<sequence>MEVAQVLHMNGGMGESSYANNSLLQQKVLCMTKWVREEAVSNLYRDVPRGSLAIADLGCSSGPNTFFVVSEVIKHVERLCLVLKIESPQYTIFLNDLPGNDFNNIFKSLGSFKNKLNTEIVGGIGPCFFNGVPGSFYGRLFPPKSLHFVHSSYSLHWLSQVPEGVENNKGNIYLSTRSPPNVFKAYYHQFQRDFSMFLKCRAEEVVEGGYMVLTFSGRKVEDPSTKDGCYIWELLAIALNHMVSERIIKEEEVDSFNIPYYSASPSEVEREIVKEGSFNINRINVCEVNWDASGGWDPMESESEVLVSGDRGYSVAKFIRAVAEPLLLSHFGEDIIEQVFKRYQQILTDRMSKEKTQVINNITVSMTRK</sequence>
<evidence type="ECO:0000256" key="2">
    <source>
        <dbReference type="ARBA" id="ARBA00022679"/>
    </source>
</evidence>
<evidence type="ECO:0000256" key="3">
    <source>
        <dbReference type="ARBA" id="ARBA00022723"/>
    </source>
</evidence>
<keyword evidence="3" id="KW-0479">Metal-binding</keyword>
<gene>
    <name evidence="5" type="ORF">G2W53_036449</name>
</gene>
<dbReference type="Proteomes" id="UP000634136">
    <property type="component" value="Unassembled WGS sequence"/>
</dbReference>
<evidence type="ECO:0000256" key="4">
    <source>
        <dbReference type="ARBA" id="ARBA00022842"/>
    </source>
</evidence>
<accession>A0A834W8R6</accession>
<dbReference type="InterPro" id="IPR042086">
    <property type="entry name" value="MeTrfase_capping"/>
</dbReference>
<dbReference type="Pfam" id="PF03492">
    <property type="entry name" value="Methyltransf_7"/>
    <property type="match status" value="1"/>
</dbReference>
<name>A0A834W8R6_9FABA</name>
<comment type="caution">
    <text evidence="5">The sequence shown here is derived from an EMBL/GenBank/DDBJ whole genome shotgun (WGS) entry which is preliminary data.</text>
</comment>
<keyword evidence="2 5" id="KW-0808">Transferase</keyword>
<proteinExistence type="predicted"/>
<dbReference type="PANTHER" id="PTHR31009">
    <property type="entry name" value="S-ADENOSYL-L-METHIONINE:CARBOXYL METHYLTRANSFERASE FAMILY PROTEIN"/>
    <property type="match status" value="1"/>
</dbReference>
<dbReference type="GO" id="GO:0008168">
    <property type="term" value="F:methyltransferase activity"/>
    <property type="evidence" value="ECO:0007669"/>
    <property type="project" value="UniProtKB-KW"/>
</dbReference>
<keyword evidence="1 5" id="KW-0489">Methyltransferase</keyword>
<dbReference type="Gene3D" id="3.40.50.150">
    <property type="entry name" value="Vaccinia Virus protein VP39"/>
    <property type="match status" value="1"/>
</dbReference>
<dbReference type="InterPro" id="IPR005299">
    <property type="entry name" value="MeTrfase_7"/>
</dbReference>
<dbReference type="InterPro" id="IPR029063">
    <property type="entry name" value="SAM-dependent_MTases_sf"/>
</dbReference>
<keyword evidence="4" id="KW-0460">Magnesium</keyword>
<dbReference type="SUPFAM" id="SSF53335">
    <property type="entry name" value="S-adenosyl-L-methionine-dependent methyltransferases"/>
    <property type="match status" value="1"/>
</dbReference>